<gene>
    <name evidence="3" type="ORF">HH214_09480</name>
</gene>
<protein>
    <submittedName>
        <fullName evidence="3">DUF3347 domain-containing protein</fullName>
    </submittedName>
</protein>
<keyword evidence="4" id="KW-1185">Reference proteome</keyword>
<dbReference type="RefSeq" id="WP_169607187.1">
    <property type="nucleotide sequence ID" value="NZ_CP051682.1"/>
</dbReference>
<feature type="chain" id="PRO_5029542400" evidence="1">
    <location>
        <begin position="24"/>
        <end position="171"/>
    </location>
</feature>
<dbReference type="Proteomes" id="UP000503278">
    <property type="component" value="Chromosome"/>
</dbReference>
<evidence type="ECO:0000256" key="1">
    <source>
        <dbReference type="SAM" id="SignalP"/>
    </source>
</evidence>
<sequence>MKKVLKTVTLTISLFAAVFAAKAQPATPDLVTPAILSNYYELKDALAADNSTLAQVKAKALLNAVETFNATLFTAEQQRIWSSYTDKLQFDSRHISESTALDHQREHFASLSKSMFAVLKSLKLNSAPVYEQYCPMRKATWLSESADIKNPYYGKQMLNCGKTTETLPVAK</sequence>
<accession>A0A7L5E0Q9</accession>
<proteinExistence type="predicted"/>
<dbReference type="InterPro" id="IPR021782">
    <property type="entry name" value="DUF3347"/>
</dbReference>
<evidence type="ECO:0000313" key="3">
    <source>
        <dbReference type="EMBL" id="QJD96088.1"/>
    </source>
</evidence>
<dbReference type="AlphaFoldDB" id="A0A7L5E0Q9"/>
<keyword evidence="1" id="KW-0732">Signal</keyword>
<feature type="domain" description="DUF3347" evidence="2">
    <location>
        <begin position="35"/>
        <end position="125"/>
    </location>
</feature>
<name>A0A7L5E0Q9_9SPHI</name>
<reference evidence="3 4" key="1">
    <citation type="submission" date="2020-04" db="EMBL/GenBank/DDBJ databases">
        <title>Genome sequencing of novel species.</title>
        <authorList>
            <person name="Heo J."/>
            <person name="Kim S.-J."/>
            <person name="Kim J.-S."/>
            <person name="Hong S.-B."/>
            <person name="Kwon S.-W."/>
        </authorList>
    </citation>
    <scope>NUCLEOTIDE SEQUENCE [LARGE SCALE GENOMIC DNA]</scope>
    <source>
        <strain evidence="3 4">F39-2</strain>
    </source>
</reference>
<evidence type="ECO:0000259" key="2">
    <source>
        <dbReference type="Pfam" id="PF11827"/>
    </source>
</evidence>
<dbReference type="EMBL" id="CP051682">
    <property type="protein sequence ID" value="QJD96088.1"/>
    <property type="molecule type" value="Genomic_DNA"/>
</dbReference>
<dbReference type="KEGG" id="mrob:HH214_09480"/>
<evidence type="ECO:0000313" key="4">
    <source>
        <dbReference type="Proteomes" id="UP000503278"/>
    </source>
</evidence>
<dbReference type="Pfam" id="PF11827">
    <property type="entry name" value="DUF3347"/>
    <property type="match status" value="1"/>
</dbReference>
<organism evidence="3 4">
    <name type="scientific">Mucilaginibacter robiniae</name>
    <dbReference type="NCBI Taxonomy" id="2728022"/>
    <lineage>
        <taxon>Bacteria</taxon>
        <taxon>Pseudomonadati</taxon>
        <taxon>Bacteroidota</taxon>
        <taxon>Sphingobacteriia</taxon>
        <taxon>Sphingobacteriales</taxon>
        <taxon>Sphingobacteriaceae</taxon>
        <taxon>Mucilaginibacter</taxon>
    </lineage>
</organism>
<feature type="signal peptide" evidence="1">
    <location>
        <begin position="1"/>
        <end position="23"/>
    </location>
</feature>